<dbReference type="PIRSF" id="PIRSF000390">
    <property type="entry name" value="PLP_StrS"/>
    <property type="match status" value="1"/>
</dbReference>
<keyword evidence="3 4" id="KW-0663">Pyridoxal phosphate</keyword>
<dbReference type="RefSeq" id="WP_114303549.1">
    <property type="nucleotide sequence ID" value="NZ_QPIE01000004.1"/>
</dbReference>
<dbReference type="Pfam" id="PF01041">
    <property type="entry name" value="DegT_DnrJ_EryC1"/>
    <property type="match status" value="1"/>
</dbReference>
<evidence type="ECO:0000256" key="2">
    <source>
        <dbReference type="PIRSR" id="PIRSR000390-1"/>
    </source>
</evidence>
<dbReference type="GO" id="GO:0000271">
    <property type="term" value="P:polysaccharide biosynthetic process"/>
    <property type="evidence" value="ECO:0007669"/>
    <property type="project" value="TreeGrafter"/>
</dbReference>
<keyword evidence="6" id="KW-1185">Reference proteome</keyword>
<evidence type="ECO:0000256" key="3">
    <source>
        <dbReference type="PIRSR" id="PIRSR000390-2"/>
    </source>
</evidence>
<dbReference type="GO" id="GO:0008483">
    <property type="term" value="F:transaminase activity"/>
    <property type="evidence" value="ECO:0007669"/>
    <property type="project" value="UniProtKB-KW"/>
</dbReference>
<accession>A0A368MYN0</accession>
<comment type="caution">
    <text evidence="5">The sequence shown here is derived from an EMBL/GenBank/DDBJ whole genome shotgun (WGS) entry which is preliminary data.</text>
</comment>
<dbReference type="EMBL" id="QPIE01000004">
    <property type="protein sequence ID" value="RCU42963.1"/>
    <property type="molecule type" value="Genomic_DNA"/>
</dbReference>
<dbReference type="Gene3D" id="3.90.1150.10">
    <property type="entry name" value="Aspartate Aminotransferase, domain 1"/>
    <property type="match status" value="1"/>
</dbReference>
<organism evidence="5 6">
    <name type="scientific">Chryseobacterium lacus</name>
    <dbReference type="NCBI Taxonomy" id="2058346"/>
    <lineage>
        <taxon>Bacteria</taxon>
        <taxon>Pseudomonadati</taxon>
        <taxon>Bacteroidota</taxon>
        <taxon>Flavobacteriia</taxon>
        <taxon>Flavobacteriales</taxon>
        <taxon>Weeksellaceae</taxon>
        <taxon>Chryseobacterium group</taxon>
        <taxon>Chryseobacterium</taxon>
    </lineage>
</organism>
<keyword evidence="5" id="KW-0808">Transferase</keyword>
<comment type="similarity">
    <text evidence="1 4">Belongs to the DegT/DnrJ/EryC1 family.</text>
</comment>
<dbReference type="PANTHER" id="PTHR30244:SF34">
    <property type="entry name" value="DTDP-4-AMINO-4,6-DIDEOXYGALACTOSE TRANSAMINASE"/>
    <property type="match status" value="1"/>
</dbReference>
<proteinExistence type="inferred from homology"/>
<name>A0A368MYN0_9FLAO</name>
<dbReference type="InterPro" id="IPR000653">
    <property type="entry name" value="DegT/StrS_aminotransferase"/>
</dbReference>
<dbReference type="CDD" id="cd00616">
    <property type="entry name" value="AHBA_syn"/>
    <property type="match status" value="1"/>
</dbReference>
<dbReference type="GO" id="GO:0030170">
    <property type="term" value="F:pyridoxal phosphate binding"/>
    <property type="evidence" value="ECO:0007669"/>
    <property type="project" value="TreeGrafter"/>
</dbReference>
<evidence type="ECO:0000313" key="5">
    <source>
        <dbReference type="EMBL" id="RCU42963.1"/>
    </source>
</evidence>
<sequence>MDTKIWLSSPHMGGGEMKYIQQAFDENWVAPLGPNVNGFEQDLEDFLQNGAHVAALSSGTGALHLALVLLDVHAHDEVICQSLTFSASANPIKYLNANALFVDSERDTWNLCPNAVEDAIKKRLKTGKKPKAIIAVDLYGMPYKINDLRSISKRYEIPIIEDAAEALGSTFKGKKCGTFGDISILSFNGNKIITTSGGGALIVKKKEYKKKAVFLSTQARDDAPHYEHTNLGYNYRMSNICAGIGRGQMEVINDRVAQRRANHDFYEDLFQEIPGVTVLKEPNGDYFSNRWLSVITIDPQSAYLTREELRLALHQENIESRPIWKPMHLQPVFKKERYYGGKIAESIFNNGLCLPSGSNLTDDDRSRIAENILNTFKKVMV</sequence>
<evidence type="ECO:0000313" key="6">
    <source>
        <dbReference type="Proteomes" id="UP000252172"/>
    </source>
</evidence>
<dbReference type="Proteomes" id="UP000252172">
    <property type="component" value="Unassembled WGS sequence"/>
</dbReference>
<dbReference type="OrthoDB" id="9810913at2"/>
<protein>
    <submittedName>
        <fullName evidence="5">Pyridoxal phosphate-dependent aminotransferase</fullName>
    </submittedName>
</protein>
<feature type="modified residue" description="N6-(pyridoxal phosphate)lysine" evidence="3">
    <location>
        <position position="191"/>
    </location>
</feature>
<dbReference type="SUPFAM" id="SSF53383">
    <property type="entry name" value="PLP-dependent transferases"/>
    <property type="match status" value="1"/>
</dbReference>
<dbReference type="Gene3D" id="3.40.640.10">
    <property type="entry name" value="Type I PLP-dependent aspartate aminotransferase-like (Major domain)"/>
    <property type="match status" value="1"/>
</dbReference>
<keyword evidence="5" id="KW-0032">Aminotransferase</keyword>
<dbReference type="InterPro" id="IPR015421">
    <property type="entry name" value="PyrdxlP-dep_Trfase_major"/>
</dbReference>
<evidence type="ECO:0000256" key="1">
    <source>
        <dbReference type="ARBA" id="ARBA00037999"/>
    </source>
</evidence>
<gene>
    <name evidence="5" type="ORF">DQ356_05865</name>
</gene>
<evidence type="ECO:0000256" key="4">
    <source>
        <dbReference type="RuleBase" id="RU004508"/>
    </source>
</evidence>
<dbReference type="InterPro" id="IPR015424">
    <property type="entry name" value="PyrdxlP-dep_Trfase"/>
</dbReference>
<dbReference type="PANTHER" id="PTHR30244">
    <property type="entry name" value="TRANSAMINASE"/>
    <property type="match status" value="1"/>
</dbReference>
<dbReference type="AlphaFoldDB" id="A0A368MYN0"/>
<reference evidence="5 6" key="1">
    <citation type="submission" date="2018-07" db="EMBL/GenBank/DDBJ databases">
        <title>Chryseobacterium lacus sp. nov., isolated from lake water.</title>
        <authorList>
            <person name="Li C.-M."/>
        </authorList>
    </citation>
    <scope>NUCLEOTIDE SEQUENCE [LARGE SCALE GENOMIC DNA]</scope>
    <source>
        <strain evidence="5 6">YLOS41</strain>
    </source>
</reference>
<dbReference type="InterPro" id="IPR015422">
    <property type="entry name" value="PyrdxlP-dep_Trfase_small"/>
</dbReference>
<feature type="active site" description="Proton acceptor" evidence="2">
    <location>
        <position position="191"/>
    </location>
</feature>